<feature type="region of interest" description="Disordered" evidence="10">
    <location>
        <begin position="152"/>
        <end position="205"/>
    </location>
</feature>
<sequence length="394" mass="41030">MTPSPGEAPGAGPDGTDGPADGAPSGAPTEALTGAATGARTEAVTRAPRVLGGRYELGRVLGRGGMAVVHEAHDRLLGRQVAVKLLRSDLAEDGEVLARFRREARSVAALNHPAVVGVHDVGEEPGRDGGTTTPFLVMELVRGATVRDLLDQHRPSDRHRPSDQHRPPDQHRPSDRHRPPASTSAGEHLSAGDGRGGRGERDGQPGVDLETAVAVTAGVLGALAYSHRAGIVHRDIKPANVMLTPEGQVKVMDFGIARALADAGATATHTSAVLGTAQYLSPEQARGRPVDARTDLYSTGCLLYELLTGRPPFQGDSAVSLAYQHVGEVPDPPSAHRAGLPPALDRVVLRALAKEPADRYPDAEAFRRDLEDAARGLDVAGPAAVAAASTTVVP</sequence>
<evidence type="ECO:0000313" key="13">
    <source>
        <dbReference type="Proteomes" id="UP000555552"/>
    </source>
</evidence>
<evidence type="ECO:0000256" key="5">
    <source>
        <dbReference type="ARBA" id="ARBA00022777"/>
    </source>
</evidence>
<dbReference type="GO" id="GO:0004674">
    <property type="term" value="F:protein serine/threonine kinase activity"/>
    <property type="evidence" value="ECO:0007669"/>
    <property type="project" value="UniProtKB-KW"/>
</dbReference>
<feature type="non-terminal residue" evidence="12">
    <location>
        <position position="394"/>
    </location>
</feature>
<evidence type="ECO:0000256" key="2">
    <source>
        <dbReference type="ARBA" id="ARBA00022527"/>
    </source>
</evidence>
<dbReference type="EC" id="2.7.11.1" evidence="1"/>
<evidence type="ECO:0000256" key="9">
    <source>
        <dbReference type="PROSITE-ProRule" id="PRU10141"/>
    </source>
</evidence>
<comment type="catalytic activity">
    <reaction evidence="7">
        <text>L-threonyl-[protein] + ATP = O-phospho-L-threonyl-[protein] + ADP + H(+)</text>
        <dbReference type="Rhea" id="RHEA:46608"/>
        <dbReference type="Rhea" id="RHEA-COMP:11060"/>
        <dbReference type="Rhea" id="RHEA-COMP:11605"/>
        <dbReference type="ChEBI" id="CHEBI:15378"/>
        <dbReference type="ChEBI" id="CHEBI:30013"/>
        <dbReference type="ChEBI" id="CHEBI:30616"/>
        <dbReference type="ChEBI" id="CHEBI:61977"/>
        <dbReference type="ChEBI" id="CHEBI:456216"/>
        <dbReference type="EC" id="2.7.11.1"/>
    </reaction>
</comment>
<dbReference type="EMBL" id="JABEMA010000532">
    <property type="protein sequence ID" value="NNH24816.1"/>
    <property type="molecule type" value="Genomic_DNA"/>
</dbReference>
<dbReference type="PROSITE" id="PS00108">
    <property type="entry name" value="PROTEIN_KINASE_ST"/>
    <property type="match status" value="1"/>
</dbReference>
<evidence type="ECO:0000256" key="10">
    <source>
        <dbReference type="SAM" id="MobiDB-lite"/>
    </source>
</evidence>
<dbReference type="FunFam" id="3.30.200.20:FF:000035">
    <property type="entry name" value="Serine/threonine protein kinase Stk1"/>
    <property type="match status" value="1"/>
</dbReference>
<evidence type="ECO:0000259" key="11">
    <source>
        <dbReference type="PROSITE" id="PS50011"/>
    </source>
</evidence>
<evidence type="ECO:0000313" key="12">
    <source>
        <dbReference type="EMBL" id="NNH24816.1"/>
    </source>
</evidence>
<dbReference type="Pfam" id="PF00069">
    <property type="entry name" value="Pkinase"/>
    <property type="match status" value="2"/>
</dbReference>
<dbReference type="AlphaFoldDB" id="A0A849BZJ6"/>
<dbReference type="CDD" id="cd14014">
    <property type="entry name" value="STKc_PknB_like"/>
    <property type="match status" value="1"/>
</dbReference>
<reference evidence="12 13" key="1">
    <citation type="submission" date="2020-05" db="EMBL/GenBank/DDBJ databases">
        <title>MicrobeNet Type strains.</title>
        <authorList>
            <person name="Nicholson A.C."/>
        </authorList>
    </citation>
    <scope>NUCLEOTIDE SEQUENCE [LARGE SCALE GENOMIC DNA]</scope>
    <source>
        <strain evidence="12 13">JCM 14547</strain>
    </source>
</reference>
<protein>
    <recommendedName>
        <fullName evidence="1">non-specific serine/threonine protein kinase</fullName>
        <ecNumber evidence="1">2.7.11.1</ecNumber>
    </recommendedName>
</protein>
<comment type="caution">
    <text evidence="12">The sequence shown here is derived from an EMBL/GenBank/DDBJ whole genome shotgun (WGS) entry which is preliminary data.</text>
</comment>
<name>A0A849BZJ6_9ACTN</name>
<dbReference type="PANTHER" id="PTHR43289:SF6">
    <property type="entry name" value="SERINE_THREONINE-PROTEIN KINASE NEKL-3"/>
    <property type="match status" value="1"/>
</dbReference>
<feature type="compositionally biased region" description="Basic and acidic residues" evidence="10">
    <location>
        <begin position="152"/>
        <end position="178"/>
    </location>
</feature>
<evidence type="ECO:0000256" key="1">
    <source>
        <dbReference type="ARBA" id="ARBA00012513"/>
    </source>
</evidence>
<keyword evidence="3" id="KW-0808">Transferase</keyword>
<feature type="binding site" evidence="9">
    <location>
        <position position="84"/>
    </location>
    <ligand>
        <name>ATP</name>
        <dbReference type="ChEBI" id="CHEBI:30616"/>
    </ligand>
</feature>
<keyword evidence="2 12" id="KW-0723">Serine/threonine-protein kinase</keyword>
<dbReference type="Gene3D" id="3.30.200.20">
    <property type="entry name" value="Phosphorylase Kinase, domain 1"/>
    <property type="match status" value="1"/>
</dbReference>
<gene>
    <name evidence="12" type="ORF">HLB09_17310</name>
</gene>
<dbReference type="Gene3D" id="1.10.510.10">
    <property type="entry name" value="Transferase(Phosphotransferase) domain 1"/>
    <property type="match status" value="1"/>
</dbReference>
<dbReference type="PROSITE" id="PS00107">
    <property type="entry name" value="PROTEIN_KINASE_ATP"/>
    <property type="match status" value="1"/>
</dbReference>
<feature type="region of interest" description="Disordered" evidence="10">
    <location>
        <begin position="1"/>
        <end position="43"/>
    </location>
</feature>
<dbReference type="GO" id="GO:0045717">
    <property type="term" value="P:negative regulation of fatty acid biosynthetic process"/>
    <property type="evidence" value="ECO:0007669"/>
    <property type="project" value="UniProtKB-ARBA"/>
</dbReference>
<dbReference type="InterPro" id="IPR008271">
    <property type="entry name" value="Ser/Thr_kinase_AS"/>
</dbReference>
<dbReference type="PANTHER" id="PTHR43289">
    <property type="entry name" value="MITOGEN-ACTIVATED PROTEIN KINASE KINASE KINASE 20-RELATED"/>
    <property type="match status" value="1"/>
</dbReference>
<evidence type="ECO:0000256" key="3">
    <source>
        <dbReference type="ARBA" id="ARBA00022679"/>
    </source>
</evidence>
<dbReference type="Proteomes" id="UP000555552">
    <property type="component" value="Unassembled WGS sequence"/>
</dbReference>
<dbReference type="FunFam" id="1.10.510.10:FF:000021">
    <property type="entry name" value="Serine/threonine protein kinase"/>
    <property type="match status" value="1"/>
</dbReference>
<dbReference type="InterPro" id="IPR011009">
    <property type="entry name" value="Kinase-like_dom_sf"/>
</dbReference>
<dbReference type="PROSITE" id="PS50011">
    <property type="entry name" value="PROTEIN_KINASE_DOM"/>
    <property type="match status" value="1"/>
</dbReference>
<dbReference type="SUPFAM" id="SSF56112">
    <property type="entry name" value="Protein kinase-like (PK-like)"/>
    <property type="match status" value="1"/>
</dbReference>
<dbReference type="InterPro" id="IPR017441">
    <property type="entry name" value="Protein_kinase_ATP_BS"/>
</dbReference>
<dbReference type="InterPro" id="IPR000719">
    <property type="entry name" value="Prot_kinase_dom"/>
</dbReference>
<keyword evidence="4 9" id="KW-0547">Nucleotide-binding</keyword>
<proteinExistence type="predicted"/>
<keyword evidence="6 9" id="KW-0067">ATP-binding</keyword>
<dbReference type="SMART" id="SM00220">
    <property type="entry name" value="S_TKc"/>
    <property type="match status" value="1"/>
</dbReference>
<evidence type="ECO:0000256" key="8">
    <source>
        <dbReference type="ARBA" id="ARBA00048679"/>
    </source>
</evidence>
<keyword evidence="13" id="KW-1185">Reference proteome</keyword>
<organism evidence="12 13">
    <name type="scientific">Pseudokineococcus marinus</name>
    <dbReference type="NCBI Taxonomy" id="351215"/>
    <lineage>
        <taxon>Bacteria</taxon>
        <taxon>Bacillati</taxon>
        <taxon>Actinomycetota</taxon>
        <taxon>Actinomycetes</taxon>
        <taxon>Kineosporiales</taxon>
        <taxon>Kineosporiaceae</taxon>
        <taxon>Pseudokineococcus</taxon>
    </lineage>
</organism>
<keyword evidence="5 12" id="KW-0418">Kinase</keyword>
<feature type="compositionally biased region" description="Low complexity" evidence="10">
    <location>
        <begin position="1"/>
        <end position="29"/>
    </location>
</feature>
<accession>A0A849BZJ6</accession>
<dbReference type="GO" id="GO:0005524">
    <property type="term" value="F:ATP binding"/>
    <property type="evidence" value="ECO:0007669"/>
    <property type="project" value="UniProtKB-UniRule"/>
</dbReference>
<evidence type="ECO:0000256" key="4">
    <source>
        <dbReference type="ARBA" id="ARBA00022741"/>
    </source>
</evidence>
<feature type="domain" description="Protein kinase" evidence="11">
    <location>
        <begin position="55"/>
        <end position="371"/>
    </location>
</feature>
<evidence type="ECO:0000256" key="6">
    <source>
        <dbReference type="ARBA" id="ARBA00022840"/>
    </source>
</evidence>
<evidence type="ECO:0000256" key="7">
    <source>
        <dbReference type="ARBA" id="ARBA00047899"/>
    </source>
</evidence>
<comment type="catalytic activity">
    <reaction evidence="8">
        <text>L-seryl-[protein] + ATP = O-phospho-L-seryl-[protein] + ADP + H(+)</text>
        <dbReference type="Rhea" id="RHEA:17989"/>
        <dbReference type="Rhea" id="RHEA-COMP:9863"/>
        <dbReference type="Rhea" id="RHEA-COMP:11604"/>
        <dbReference type="ChEBI" id="CHEBI:15378"/>
        <dbReference type="ChEBI" id="CHEBI:29999"/>
        <dbReference type="ChEBI" id="CHEBI:30616"/>
        <dbReference type="ChEBI" id="CHEBI:83421"/>
        <dbReference type="ChEBI" id="CHEBI:456216"/>
        <dbReference type="EC" id="2.7.11.1"/>
    </reaction>
</comment>